<evidence type="ECO:0000256" key="1">
    <source>
        <dbReference type="ARBA" id="ARBA00022747"/>
    </source>
</evidence>
<comment type="caution">
    <text evidence="5">The sequence shown here is derived from an EMBL/GenBank/DDBJ whole genome shotgun (WGS) entry which is preliminary data.</text>
</comment>
<accession>A0A133V970</accession>
<feature type="non-terminal residue" evidence="5">
    <location>
        <position position="1"/>
    </location>
</feature>
<dbReference type="EMBL" id="LHYB01000095">
    <property type="protein sequence ID" value="KXB02981.1"/>
    <property type="molecule type" value="Genomic_DNA"/>
</dbReference>
<dbReference type="PATRIC" id="fig|1698277.3.peg.942"/>
<evidence type="ECO:0008006" key="7">
    <source>
        <dbReference type="Google" id="ProtNLM"/>
    </source>
</evidence>
<keyword evidence="6" id="KW-1185">Reference proteome</keyword>
<organism evidence="5 6">
    <name type="scientific">candidate division MSBL1 archaeon SCGC-AAA261O19</name>
    <dbReference type="NCBI Taxonomy" id="1698277"/>
    <lineage>
        <taxon>Archaea</taxon>
        <taxon>Methanobacteriati</taxon>
        <taxon>Methanobacteriota</taxon>
        <taxon>candidate division MSBL1</taxon>
    </lineage>
</organism>
<dbReference type="NCBIfam" id="TIGR00348">
    <property type="entry name" value="hsdR"/>
    <property type="match status" value="1"/>
</dbReference>
<dbReference type="InterPro" id="IPR027417">
    <property type="entry name" value="P-loop_NTPase"/>
</dbReference>
<dbReference type="PANTHER" id="PTHR30195:SF15">
    <property type="entry name" value="TYPE I RESTRICTION ENZYME HINDI ENDONUCLEASE SUBUNIT"/>
    <property type="match status" value="1"/>
</dbReference>
<gene>
    <name evidence="5" type="ORF">AKJ48_04350</name>
</gene>
<sequence>TIFFVLDRTELEDQIKEEISALDISVDIERVQSIKHLRKVLLHDEGKGKRGVFATLIQKFRKDDLRELERELNERKSSGKRTILDRKNVIGFVDEGHRTQYGVLAAEMRKILNNAFFFAFTGTPIAKEGRDTFDVFSYPDEKYLDRYFIQDSIEDGFTVPIKYQARLEGETYVSKEDLQYFLQQELEEIPEELREDVEEKTRRKLSTINVFLKNPERVDMVANDIASHFLEKIDEKFKGMVVTADRRACMMYKNALDKYLPSEYSEVVMSFGANDPKEFTDYLAKLKDKYNARDWDRVKSRITTSYKEEEFPKILIVTNMLLTGFDAPILQAMYLDKPLKEHRLLQAIARTNRPFNGVKEAGLILDYVGIFDEFERTLAIYSKGDVEGAAYNIDTVREEFLDSLKKARELFEDIGRGDDRETLMKAIRKLVDENTGEEFQRIYRDLRKKFELLAPDPFKTDYLDEFKWFTNIYVAYLRHIKRVDPDQAEKYAKRYFKNTLDYLHKELDLDKIRKDFPIISFDEEYLDRLEDEYPDLDGRISDISTTFVRFIKPNRTKNPIYGTVADKVERILRKWNERRKLLEGREGEKFKSEVYQELKQALGEFDELKNRQVELGLNSQEYYLLLILEKHLEGDLVRDSQELSKEILSKTFKNWTLQPSAVKSVGRTVRKFLRKYDVSGDRRNEVYDEIMEMLERSE</sequence>
<protein>
    <recommendedName>
        <fullName evidence="7">Restriction endonuclease subunit R</fullName>
    </recommendedName>
</protein>
<dbReference type="GO" id="GO:0009307">
    <property type="term" value="P:DNA restriction-modification system"/>
    <property type="evidence" value="ECO:0007669"/>
    <property type="project" value="UniProtKB-KW"/>
</dbReference>
<dbReference type="SUPFAM" id="SSF52540">
    <property type="entry name" value="P-loop containing nucleoside triphosphate hydrolases"/>
    <property type="match status" value="2"/>
</dbReference>
<dbReference type="GO" id="GO:0003677">
    <property type="term" value="F:DNA binding"/>
    <property type="evidence" value="ECO:0007669"/>
    <property type="project" value="InterPro"/>
</dbReference>
<dbReference type="InterPro" id="IPR055180">
    <property type="entry name" value="HsdR_RecA-like_helicase_dom_2"/>
</dbReference>
<dbReference type="CDD" id="cd18800">
    <property type="entry name" value="SF2_C_EcoR124I-like"/>
    <property type="match status" value="1"/>
</dbReference>
<dbReference type="PANTHER" id="PTHR30195">
    <property type="entry name" value="TYPE I SITE-SPECIFIC DEOXYRIBONUCLEASE PROTEIN SUBUNIT M AND R"/>
    <property type="match status" value="1"/>
</dbReference>
<evidence type="ECO:0000259" key="3">
    <source>
        <dbReference type="Pfam" id="PF18766"/>
    </source>
</evidence>
<dbReference type="GO" id="GO:0005524">
    <property type="term" value="F:ATP binding"/>
    <property type="evidence" value="ECO:0007669"/>
    <property type="project" value="InterPro"/>
</dbReference>
<name>A0A133V970_9EURY</name>
<keyword evidence="1" id="KW-0680">Restriction system</keyword>
<keyword evidence="2" id="KW-0175">Coiled coil</keyword>
<feature type="domain" description="Restriction endonuclease type I HsdR second RecA-like helicase" evidence="4">
    <location>
        <begin position="278"/>
        <end position="367"/>
    </location>
</feature>
<dbReference type="InterPro" id="IPR051268">
    <property type="entry name" value="Type-I_R_enzyme_R_subunit"/>
</dbReference>
<dbReference type="AlphaFoldDB" id="A0A133V970"/>
<evidence type="ECO:0000259" key="4">
    <source>
        <dbReference type="Pfam" id="PF22679"/>
    </source>
</evidence>
<proteinExistence type="predicted"/>
<dbReference type="InterPro" id="IPR004473">
    <property type="entry name" value="Restrct_endonuc_typeI_HsdR"/>
</dbReference>
<dbReference type="Proteomes" id="UP000070076">
    <property type="component" value="Unassembled WGS sequence"/>
</dbReference>
<evidence type="ECO:0000313" key="5">
    <source>
        <dbReference type="EMBL" id="KXB02981.1"/>
    </source>
</evidence>
<feature type="coiled-coil region" evidence="2">
    <location>
        <begin position="565"/>
        <end position="611"/>
    </location>
</feature>
<evidence type="ECO:0000313" key="6">
    <source>
        <dbReference type="Proteomes" id="UP000070076"/>
    </source>
</evidence>
<dbReference type="Pfam" id="PF18766">
    <property type="entry name" value="SWI2_SNF2"/>
    <property type="match status" value="1"/>
</dbReference>
<dbReference type="GO" id="GO:0009035">
    <property type="term" value="F:type I site-specific deoxyribonuclease activity"/>
    <property type="evidence" value="ECO:0007669"/>
    <property type="project" value="InterPro"/>
</dbReference>
<dbReference type="InterPro" id="IPR040980">
    <property type="entry name" value="SWI2_SNF2"/>
</dbReference>
<dbReference type="Gene3D" id="3.40.50.300">
    <property type="entry name" value="P-loop containing nucleotide triphosphate hydrolases"/>
    <property type="match status" value="2"/>
</dbReference>
<evidence type="ECO:0000256" key="2">
    <source>
        <dbReference type="SAM" id="Coils"/>
    </source>
</evidence>
<reference evidence="5 6" key="1">
    <citation type="journal article" date="2016" name="Sci. Rep.">
        <title>Metabolic traits of an uncultured archaeal lineage -MSBL1- from brine pools of the Red Sea.</title>
        <authorList>
            <person name="Mwirichia R."/>
            <person name="Alam I."/>
            <person name="Rashid M."/>
            <person name="Vinu M."/>
            <person name="Ba-Alawi W."/>
            <person name="Anthony Kamau A."/>
            <person name="Kamanda Ngugi D."/>
            <person name="Goker M."/>
            <person name="Klenk H.P."/>
            <person name="Bajic V."/>
            <person name="Stingl U."/>
        </authorList>
    </citation>
    <scope>NUCLEOTIDE SEQUENCE [LARGE SCALE GENOMIC DNA]</scope>
    <source>
        <strain evidence="5">SCGC-AAA261O19</strain>
    </source>
</reference>
<dbReference type="Pfam" id="PF22679">
    <property type="entry name" value="T1R_D3-like"/>
    <property type="match status" value="1"/>
</dbReference>
<feature type="domain" description="SWI2/SNF2 ATPase" evidence="3">
    <location>
        <begin position="1"/>
        <end position="195"/>
    </location>
</feature>